<evidence type="ECO:0000313" key="2">
    <source>
        <dbReference type="EMBL" id="ABA98149.1"/>
    </source>
</evidence>
<evidence type="ECO:0000256" key="1">
    <source>
        <dbReference type="SAM" id="MobiDB-lite"/>
    </source>
</evidence>
<name>Q2QRE3_ORYSJ</name>
<gene>
    <name evidence="2" type="ordered locus">LOC_Os12g27860</name>
</gene>
<reference evidence="2" key="2">
    <citation type="submission" date="2005-04" db="EMBL/GenBank/DDBJ databases">
        <authorList>
            <person name="Buell C.R."/>
            <person name="Wing R.A."/>
            <person name="McCombie W.A."/>
            <person name="Ouyang S."/>
        </authorList>
    </citation>
    <scope>NUCLEOTIDE SEQUENCE</scope>
</reference>
<feature type="region of interest" description="Disordered" evidence="1">
    <location>
        <begin position="21"/>
        <end position="78"/>
    </location>
</feature>
<feature type="region of interest" description="Disordered" evidence="1">
    <location>
        <begin position="123"/>
        <end position="145"/>
    </location>
</feature>
<reference evidence="2" key="1">
    <citation type="journal article" date="2005" name="BMC Biol.">
        <title>The sequence of rice chromosomes 11 and 12, rich in disease resistance genes and recent gene duplications.</title>
        <authorList>
            <consortium name="The rice chromosomes 11 and 12 sequencing consortia"/>
        </authorList>
    </citation>
    <scope>NUCLEOTIDE SEQUENCE [LARGE SCALE GENOMIC DNA]</scope>
</reference>
<reference evidence="2" key="3">
    <citation type="submission" date="2006-01" db="EMBL/GenBank/DDBJ databases">
        <authorList>
            <person name="Buell R."/>
        </authorList>
    </citation>
    <scope>NUCLEOTIDE SEQUENCE</scope>
</reference>
<dbReference type="AlphaFoldDB" id="Q2QRE3"/>
<protein>
    <submittedName>
        <fullName evidence="2">Uncharacterized protein</fullName>
    </submittedName>
</protein>
<sequence length="145" mass="15816">MEVMKPIDSRRRQLALKMMTPISGDGDVASCEDNSSSWCHTRRPVGEDVDAQQRRHDRPAVQAETPVGGRRGGRSVKTLTPINGGIIAEVADVGTKSSINGNENISHRSSLSRLRMKVKTPMNSGIIGQLSRQKHQSATTKASQR</sequence>
<dbReference type="EMBL" id="DP000011">
    <property type="protein sequence ID" value="ABA98149.1"/>
    <property type="molecule type" value="Genomic_DNA"/>
</dbReference>
<feature type="compositionally biased region" description="Polar residues" evidence="1">
    <location>
        <begin position="136"/>
        <end position="145"/>
    </location>
</feature>
<organism evidence="2">
    <name type="scientific">Oryza sativa subsp. japonica</name>
    <name type="common">Rice</name>
    <dbReference type="NCBI Taxonomy" id="39947"/>
    <lineage>
        <taxon>Eukaryota</taxon>
        <taxon>Viridiplantae</taxon>
        <taxon>Streptophyta</taxon>
        <taxon>Embryophyta</taxon>
        <taxon>Tracheophyta</taxon>
        <taxon>Spermatophyta</taxon>
        <taxon>Magnoliopsida</taxon>
        <taxon>Liliopsida</taxon>
        <taxon>Poales</taxon>
        <taxon>Poaceae</taxon>
        <taxon>BOP clade</taxon>
        <taxon>Oryzoideae</taxon>
        <taxon>Oryzeae</taxon>
        <taxon>Oryzinae</taxon>
        <taxon>Oryza</taxon>
        <taxon>Oryza sativa</taxon>
    </lineage>
</organism>
<proteinExistence type="predicted"/>
<accession>Q2QRE3</accession>